<keyword evidence="3" id="KW-1185">Reference proteome</keyword>
<organism evidence="2 3">
    <name type="scientific">Psychromicrobium silvestre</name>
    <dbReference type="NCBI Taxonomy" id="1645614"/>
    <lineage>
        <taxon>Bacteria</taxon>
        <taxon>Bacillati</taxon>
        <taxon>Actinomycetota</taxon>
        <taxon>Actinomycetes</taxon>
        <taxon>Micrococcales</taxon>
        <taxon>Micrococcaceae</taxon>
        <taxon>Psychromicrobium</taxon>
    </lineage>
</organism>
<comment type="caution">
    <text evidence="2">The sequence shown here is derived from an EMBL/GenBank/DDBJ whole genome shotgun (WGS) entry which is preliminary data.</text>
</comment>
<sequence>MISTGLDAGTWLADMLTERLAQGLAPSLAVAAWRNGEPLVSYLAGDSDGSGIQPRLDTAYRIASCTKSFTAAALLILRERGLLSLDDEISTFLPGLRIVGSAVPTLRMLLSMSSGLPTDNPWADRQESLSVEQMQELMSAGVRLAGVPGSDYQYSNLGYALLGQVIRKLAGMPYQNFVEAELLHPLGLLSTGFDSSVPAAGGVARGFRKLAHGWQLLPFSAPGEFSAIGGLFSTLEDLGRWGSWLAAAFDEEPEGGQADQVLSRAARREMQQIHQLMPLTPPDGSLLGYGYGLMVQQSPVHGRIIYHSGGYPGFSSQFRWHPGSATVLAGFENASYANVGVAVAAALEELLAGELLAREAHGDQGQFPGAEPWPEALAIRAVVERLVRGWDDSLARSIFAENVELDIPMAERRGSLAGLLEQLGPLLEEPGSAGYSSNPAQLEWTMPATRGRLKCSFSLSPLDAPEVQELEFSAVP</sequence>
<dbReference type="AlphaFoldDB" id="A0A7Y9S9L3"/>
<name>A0A7Y9S9L3_9MICC</name>
<protein>
    <submittedName>
        <fullName evidence="2">CubicO group peptidase (Beta-lactamase class C family)</fullName>
    </submittedName>
</protein>
<dbReference type="RefSeq" id="WP_179390082.1">
    <property type="nucleotide sequence ID" value="NZ_JACBYQ010000002.1"/>
</dbReference>
<dbReference type="Gene3D" id="3.40.710.10">
    <property type="entry name" value="DD-peptidase/beta-lactamase superfamily"/>
    <property type="match status" value="1"/>
</dbReference>
<dbReference type="InterPro" id="IPR050491">
    <property type="entry name" value="AmpC-like"/>
</dbReference>
<dbReference type="SUPFAM" id="SSF56601">
    <property type="entry name" value="beta-lactamase/transpeptidase-like"/>
    <property type="match status" value="1"/>
</dbReference>
<proteinExistence type="predicted"/>
<dbReference type="EMBL" id="JACBYQ010000002">
    <property type="protein sequence ID" value="NYE96427.1"/>
    <property type="molecule type" value="Genomic_DNA"/>
</dbReference>
<dbReference type="InterPro" id="IPR001466">
    <property type="entry name" value="Beta-lactam-related"/>
</dbReference>
<dbReference type="InterPro" id="IPR012338">
    <property type="entry name" value="Beta-lactam/transpept-like"/>
</dbReference>
<dbReference type="Proteomes" id="UP000521748">
    <property type="component" value="Unassembled WGS sequence"/>
</dbReference>
<evidence type="ECO:0000259" key="1">
    <source>
        <dbReference type="Pfam" id="PF00144"/>
    </source>
</evidence>
<evidence type="ECO:0000313" key="3">
    <source>
        <dbReference type="Proteomes" id="UP000521748"/>
    </source>
</evidence>
<dbReference type="Pfam" id="PF00144">
    <property type="entry name" value="Beta-lactamase"/>
    <property type="match status" value="1"/>
</dbReference>
<reference evidence="2 3" key="1">
    <citation type="submission" date="2020-07" db="EMBL/GenBank/DDBJ databases">
        <title>Sequencing the genomes of 1000 actinobacteria strains.</title>
        <authorList>
            <person name="Klenk H.-P."/>
        </authorList>
    </citation>
    <scope>NUCLEOTIDE SEQUENCE [LARGE SCALE GENOMIC DNA]</scope>
    <source>
        <strain evidence="2 3">DSM 102047</strain>
    </source>
</reference>
<dbReference type="PANTHER" id="PTHR46825">
    <property type="entry name" value="D-ALANYL-D-ALANINE-CARBOXYPEPTIDASE/ENDOPEPTIDASE AMPH"/>
    <property type="match status" value="1"/>
</dbReference>
<feature type="domain" description="Beta-lactamase-related" evidence="1">
    <location>
        <begin position="13"/>
        <end position="349"/>
    </location>
</feature>
<dbReference type="PANTHER" id="PTHR46825:SF9">
    <property type="entry name" value="BETA-LACTAMASE-RELATED DOMAIN-CONTAINING PROTEIN"/>
    <property type="match status" value="1"/>
</dbReference>
<accession>A0A7Y9S9L3</accession>
<gene>
    <name evidence="2" type="ORF">FHU41_002677</name>
</gene>
<evidence type="ECO:0000313" key="2">
    <source>
        <dbReference type="EMBL" id="NYE96427.1"/>
    </source>
</evidence>